<organism evidence="1 2">
    <name type="scientific">Natrinema versiforme</name>
    <dbReference type="NCBI Taxonomy" id="88724"/>
    <lineage>
        <taxon>Archaea</taxon>
        <taxon>Methanobacteriati</taxon>
        <taxon>Methanobacteriota</taxon>
        <taxon>Stenosarchaea group</taxon>
        <taxon>Halobacteria</taxon>
        <taxon>Halobacteriales</taxon>
        <taxon>Natrialbaceae</taxon>
        <taxon>Natrinema</taxon>
    </lineage>
</organism>
<dbReference type="AlphaFoldDB" id="A0A4P8WPI5"/>
<evidence type="ECO:0000313" key="2">
    <source>
        <dbReference type="Proteomes" id="UP000302218"/>
    </source>
</evidence>
<sequence length="88" mass="10179">MTTDRTSLSLPDERKRLFEQAEEIVADGSRDDPPRSDVIDAALTHLIQSAENIDDARSEYDPQTIKDIANTDVLRLYYRTDIESPWRR</sequence>
<dbReference type="KEGG" id="nvr:FEJ81_22915"/>
<dbReference type="InterPro" id="IPR055810">
    <property type="entry name" value="DUF7386"/>
</dbReference>
<dbReference type="Proteomes" id="UP000302218">
    <property type="component" value="Plasmid pNVE19"/>
</dbReference>
<protein>
    <submittedName>
        <fullName evidence="1">Uncharacterized protein</fullName>
    </submittedName>
</protein>
<dbReference type="RefSeq" id="WP_138247510.1">
    <property type="nucleotide sequence ID" value="NZ_CP040333.1"/>
</dbReference>
<keyword evidence="1" id="KW-0614">Plasmid</keyword>
<accession>A0A4P8WPI5</accession>
<reference evidence="2" key="1">
    <citation type="submission" date="2019-05" db="EMBL/GenBank/DDBJ databases">
        <title>Genome sequence and methylation pattern of the halophilic Archaeon Natrinema versiforme BOL5-4.</title>
        <authorList>
            <person name="DasSarma P."/>
            <person name="Anton B.P."/>
            <person name="DasSarma S.L."/>
            <person name="Martinez F.L."/>
            <person name="Guzman D."/>
            <person name="Roberts R.J."/>
            <person name="DasSarma S."/>
        </authorList>
    </citation>
    <scope>NUCLEOTIDE SEQUENCE [LARGE SCALE GENOMIC DNA]</scope>
    <source>
        <strain evidence="2">BOL5-4</strain>
        <plasmid evidence="2">pnve19</plasmid>
    </source>
</reference>
<name>A0A4P8WPI5_9EURY</name>
<evidence type="ECO:0000313" key="1">
    <source>
        <dbReference type="EMBL" id="QCS45122.1"/>
    </source>
</evidence>
<dbReference type="OrthoDB" id="260010at2157"/>
<geneLocation type="plasmid" evidence="2">
    <name>pnve19</name>
</geneLocation>
<dbReference type="EMBL" id="CP040333">
    <property type="protein sequence ID" value="QCS45122.1"/>
    <property type="molecule type" value="Genomic_DNA"/>
</dbReference>
<gene>
    <name evidence="1" type="ORF">FEJ81_22915</name>
</gene>
<dbReference type="GeneID" id="40268189"/>
<proteinExistence type="predicted"/>
<dbReference type="Pfam" id="PF24111">
    <property type="entry name" value="DUF7386"/>
    <property type="match status" value="1"/>
</dbReference>